<comment type="caution">
    <text evidence="3">The sequence shown here is derived from an EMBL/GenBank/DDBJ whole genome shotgun (WGS) entry which is preliminary data.</text>
</comment>
<dbReference type="PANTHER" id="PTHR12203">
    <property type="entry name" value="KDEL LYS-ASP-GLU-LEU CONTAINING - RELATED"/>
    <property type="match status" value="1"/>
</dbReference>
<dbReference type="AlphaFoldDB" id="A0AA39GLN5"/>
<dbReference type="EMBL" id="JAPDFR010000002">
    <property type="protein sequence ID" value="KAK0389680.1"/>
    <property type="molecule type" value="Genomic_DNA"/>
</dbReference>
<dbReference type="PANTHER" id="PTHR12203:SF22">
    <property type="entry name" value="CAPSULE ASSOCIATED PROTEIN"/>
    <property type="match status" value="1"/>
</dbReference>
<evidence type="ECO:0000259" key="2">
    <source>
        <dbReference type="SMART" id="SM00672"/>
    </source>
</evidence>
<name>A0AA39GLN5_SARSR</name>
<dbReference type="InterPro" id="IPR051091">
    <property type="entry name" value="O-Glucosyltr/Glycosyltrsf_90"/>
</dbReference>
<accession>A0AA39GLN5</accession>
<keyword evidence="4" id="KW-1185">Reference proteome</keyword>
<dbReference type="Pfam" id="PF05686">
    <property type="entry name" value="Glyco_transf_90"/>
    <property type="match status" value="1"/>
</dbReference>
<keyword evidence="1" id="KW-0472">Membrane</keyword>
<dbReference type="InterPro" id="IPR006598">
    <property type="entry name" value="CAP10"/>
</dbReference>
<reference evidence="3" key="1">
    <citation type="submission" date="2022-10" db="EMBL/GenBank/DDBJ databases">
        <title>Determination and structural analysis of whole genome sequence of Sarocladium strictum F4-1.</title>
        <authorList>
            <person name="Hu L."/>
            <person name="Jiang Y."/>
        </authorList>
    </citation>
    <scope>NUCLEOTIDE SEQUENCE</scope>
    <source>
        <strain evidence="3">F4-1</strain>
    </source>
</reference>
<proteinExistence type="predicted"/>
<evidence type="ECO:0000256" key="1">
    <source>
        <dbReference type="SAM" id="Phobius"/>
    </source>
</evidence>
<organism evidence="3 4">
    <name type="scientific">Sarocladium strictum</name>
    <name type="common">Black bundle disease fungus</name>
    <name type="synonym">Acremonium strictum</name>
    <dbReference type="NCBI Taxonomy" id="5046"/>
    <lineage>
        <taxon>Eukaryota</taxon>
        <taxon>Fungi</taxon>
        <taxon>Dikarya</taxon>
        <taxon>Ascomycota</taxon>
        <taxon>Pezizomycotina</taxon>
        <taxon>Sordariomycetes</taxon>
        <taxon>Hypocreomycetidae</taxon>
        <taxon>Hypocreales</taxon>
        <taxon>Sarocladiaceae</taxon>
        <taxon>Sarocladium</taxon>
    </lineage>
</organism>
<feature type="domain" description="Glycosyl transferase CAP10" evidence="2">
    <location>
        <begin position="323"/>
        <end position="563"/>
    </location>
</feature>
<feature type="transmembrane region" description="Helical" evidence="1">
    <location>
        <begin position="20"/>
        <end position="46"/>
    </location>
</feature>
<evidence type="ECO:0000313" key="4">
    <source>
        <dbReference type="Proteomes" id="UP001175261"/>
    </source>
</evidence>
<sequence length="585" mass="66533">MLRRFFTLRTVPSGPIARYVALLCLIGFVATYLLYFTPGALLPLLAASKLQDAEPIKPSIAYGGVQSPIRELMVNASIQFEHLIAKRTPDMWAASSRYRIRRGRHPPPGFDKWVEAATNSSAVIVEDFFDRIYKDLTPFWGHDPRILRERAKGWPWTVSIRNGETITHQVAQDHSRCLEEWSKLVQEFSKHMPDLDMPVNLADEARLLVPFEIVNYLVHEESKTRKLVPLTKVASHFTNLSTLDEQEVLPHEPKWASHEHNHWDMTMRTCNPSSPARKENRAPVLASQNDIPRDWKPHYAFKGFVRNWTAATDPCEQPHLQHMHRAFTQPRSTPATDQLIPLFSGSKLSRNNDILVPGAMYLTAEETSLDGDSLNGSWADKNGKVFWRGDAARLLNLLDGGLVSQLEKTDEQSSAFNLPPKDLYVSARREQRTLGSWLSSIADASSDQTDVSLSSQLANRFLLDVDEAGLSPRFRSLLRSTSLPLKSTLFTEWHDDRLVPWMHFVPLDSTLQDLHAVLEFFADGSGAGDAAARFIAERGAEWADKVLRREDMKLYLWRLLLEWARVVDDNRETLGFTADVREHPD</sequence>
<keyword evidence="1" id="KW-0812">Transmembrane</keyword>
<dbReference type="SMART" id="SM00672">
    <property type="entry name" value="CAP10"/>
    <property type="match status" value="1"/>
</dbReference>
<protein>
    <recommendedName>
        <fullName evidence="2">Glycosyl transferase CAP10 domain-containing protein</fullName>
    </recommendedName>
</protein>
<gene>
    <name evidence="3" type="ORF">NLU13_3253</name>
</gene>
<evidence type="ECO:0000313" key="3">
    <source>
        <dbReference type="EMBL" id="KAK0389680.1"/>
    </source>
</evidence>
<dbReference type="Proteomes" id="UP001175261">
    <property type="component" value="Unassembled WGS sequence"/>
</dbReference>
<keyword evidence="1" id="KW-1133">Transmembrane helix</keyword>